<reference evidence="4" key="1">
    <citation type="journal article" date="2019" name="Int. J. Syst. Evol. Microbiol.">
        <title>The Global Catalogue of Microorganisms (GCM) 10K type strain sequencing project: providing services to taxonomists for standard genome sequencing and annotation.</title>
        <authorList>
            <consortium name="The Broad Institute Genomics Platform"/>
            <consortium name="The Broad Institute Genome Sequencing Center for Infectious Disease"/>
            <person name="Wu L."/>
            <person name="Ma J."/>
        </authorList>
    </citation>
    <scope>NUCLEOTIDE SEQUENCE [LARGE SCALE GENOMIC DNA]</scope>
    <source>
        <strain evidence="4">JCM 30346</strain>
    </source>
</reference>
<dbReference type="Proteomes" id="UP001596137">
    <property type="component" value="Unassembled WGS sequence"/>
</dbReference>
<dbReference type="Pfam" id="PF03793">
    <property type="entry name" value="PASTA"/>
    <property type="match status" value="2"/>
</dbReference>
<accession>A0ABW1NIY7</accession>
<dbReference type="PROSITE" id="PS51178">
    <property type="entry name" value="PASTA"/>
    <property type="match status" value="2"/>
</dbReference>
<proteinExistence type="predicted"/>
<dbReference type="SMART" id="SM00740">
    <property type="entry name" value="PASTA"/>
    <property type="match status" value="2"/>
</dbReference>
<feature type="region of interest" description="Disordered" evidence="1">
    <location>
        <begin position="332"/>
        <end position="358"/>
    </location>
</feature>
<gene>
    <name evidence="3" type="ORF">ACFP1K_17655</name>
</gene>
<evidence type="ECO:0000259" key="2">
    <source>
        <dbReference type="PROSITE" id="PS51178"/>
    </source>
</evidence>
<keyword evidence="4" id="KW-1185">Reference proteome</keyword>
<evidence type="ECO:0000313" key="3">
    <source>
        <dbReference type="EMBL" id="MFC6083001.1"/>
    </source>
</evidence>
<dbReference type="Gene3D" id="3.30.10.20">
    <property type="match status" value="2"/>
</dbReference>
<organism evidence="3 4">
    <name type="scientific">Sphaerisporangium aureirubrum</name>
    <dbReference type="NCBI Taxonomy" id="1544736"/>
    <lineage>
        <taxon>Bacteria</taxon>
        <taxon>Bacillati</taxon>
        <taxon>Actinomycetota</taxon>
        <taxon>Actinomycetes</taxon>
        <taxon>Streptosporangiales</taxon>
        <taxon>Streptosporangiaceae</taxon>
        <taxon>Sphaerisporangium</taxon>
    </lineage>
</organism>
<evidence type="ECO:0000313" key="4">
    <source>
        <dbReference type="Proteomes" id="UP001596137"/>
    </source>
</evidence>
<dbReference type="InterPro" id="IPR005543">
    <property type="entry name" value="PASTA_dom"/>
</dbReference>
<dbReference type="CDD" id="cd06577">
    <property type="entry name" value="PASTA_pknB"/>
    <property type="match status" value="2"/>
</dbReference>
<feature type="domain" description="PASTA" evidence="2">
    <location>
        <begin position="609"/>
        <end position="674"/>
    </location>
</feature>
<dbReference type="EMBL" id="JBHSRF010000023">
    <property type="protein sequence ID" value="MFC6083001.1"/>
    <property type="molecule type" value="Genomic_DNA"/>
</dbReference>
<comment type="caution">
    <text evidence="3">The sequence shown here is derived from an EMBL/GenBank/DDBJ whole genome shotgun (WGS) entry which is preliminary data.</text>
</comment>
<protein>
    <submittedName>
        <fullName evidence="3">PASTA domain-containing protein</fullName>
    </submittedName>
</protein>
<feature type="domain" description="PASTA" evidence="2">
    <location>
        <begin position="675"/>
        <end position="742"/>
    </location>
</feature>
<name>A0ABW1NIY7_9ACTN</name>
<dbReference type="RefSeq" id="WP_380754196.1">
    <property type="nucleotide sequence ID" value="NZ_JBHSRF010000023.1"/>
</dbReference>
<sequence length="754" mass="82473">MATTALQLPVDIPWKRLCVSEDMLDKQVCDREFPMRWRSSLAVFSYEPPEDVQAYEGMTVSYLKVVCSITGYQPDPEEVGVKDRKIYTTWSDPTVIENYTDVVNRYYGCYGAIVQVTIGPSPGDQSDDYDWSSSPYFADFEPKKRELYELVSETGEMMSRSLENVNVRKGTTTTDSHEVLDIFGGVNIAGEVAGTGGGVGVSGQWGTKDISQSEYTNLRTTDQAREMRETFSHTTQLTQMYHQLDGYHIGTNRAVFFLLPRPNVVQTETGFVNGPRELEGIQEFFLVVMRPKTTSPPCVEAWLETSHIASVPIFHYQTDTRPLTLHVEKKAEDTGGSLGNDSSTTHAENAETFNPPDGWEIDVERSGGYRIDSISGDRIEAARVASVQPDHVTAYGKVSAWFEDGPWGSLGNVSHDGLLDMVITVYIRKKKPDVSGYTKTLYLTGRGVCCCDQRDYGINSDSVVWEKPLRELPADVPVGQAQSMTVKNANQLRHIIGDYLRRSLNDPARYPAGAVGFADTDIVGGLLSQLVRRPEHPDNQPVTALRNLPDAVRELLRRAAGRVSRGRVLTMSLDEISDRFDLDLDGTLALRRSVVGVAGPDPERGHRYDPPPSIPDLIGRPLADARRTLAGQGMSSGAVEMIDSPRPEGTVLAQYPAPGLYRGDTPSIDLVVSSGLSVVLPETVGRSQGEAVEDLRRAGVTEDPVIILHRTTDEPAGTVLSMIPAAGAAITPGGEIVLVIGASDEESVTAPSDS</sequence>
<evidence type="ECO:0000256" key="1">
    <source>
        <dbReference type="SAM" id="MobiDB-lite"/>
    </source>
</evidence>